<evidence type="ECO:0000256" key="1">
    <source>
        <dbReference type="ARBA" id="ARBA00001947"/>
    </source>
</evidence>
<dbReference type="Gene3D" id="3.40.50.300">
    <property type="entry name" value="P-loop containing nucleotide triphosphate hydrolases"/>
    <property type="match status" value="1"/>
</dbReference>
<comment type="subcellular location">
    <subcellularLocation>
        <location evidence="2">Membrane</location>
    </subcellularLocation>
</comment>
<dbReference type="HAMAP" id="MF_01458">
    <property type="entry name" value="FtsH"/>
    <property type="match status" value="1"/>
</dbReference>
<keyword evidence="12 14" id="KW-0472">Membrane</keyword>
<dbReference type="GO" id="GO:0005743">
    <property type="term" value="C:mitochondrial inner membrane"/>
    <property type="evidence" value="ECO:0007669"/>
    <property type="project" value="TreeGrafter"/>
</dbReference>
<comment type="cofactor">
    <cofactor evidence="1">
        <name>Zn(2+)</name>
        <dbReference type="ChEBI" id="CHEBI:29105"/>
    </cofactor>
</comment>
<keyword evidence="9" id="KW-0862">Zinc</keyword>
<organism evidence="16 17">
    <name type="scientific">Phakopsora pachyrhizi</name>
    <name type="common">Asian soybean rust disease fungus</name>
    <dbReference type="NCBI Taxonomy" id="170000"/>
    <lineage>
        <taxon>Eukaryota</taxon>
        <taxon>Fungi</taxon>
        <taxon>Dikarya</taxon>
        <taxon>Basidiomycota</taxon>
        <taxon>Pucciniomycotina</taxon>
        <taxon>Pucciniomycetes</taxon>
        <taxon>Pucciniales</taxon>
        <taxon>Phakopsoraceae</taxon>
        <taxon>Phakopsora</taxon>
    </lineage>
</organism>
<evidence type="ECO:0000256" key="12">
    <source>
        <dbReference type="ARBA" id="ARBA00023136"/>
    </source>
</evidence>
<keyword evidence="8" id="KW-0378">Hydrolase</keyword>
<dbReference type="PANTHER" id="PTHR23076:SF97">
    <property type="entry name" value="ATP-DEPENDENT ZINC METALLOPROTEASE YME1L1"/>
    <property type="match status" value="1"/>
</dbReference>
<comment type="similarity">
    <text evidence="3">In the C-terminal section; belongs to the peptidase M41 family.</text>
</comment>
<keyword evidence="11" id="KW-0482">Metalloprotease</keyword>
<keyword evidence="14" id="KW-0812">Transmembrane</keyword>
<protein>
    <submittedName>
        <fullName evidence="16">ATP-dependent peptidase</fullName>
    </submittedName>
</protein>
<dbReference type="Pfam" id="PF17862">
    <property type="entry name" value="AAA_lid_3"/>
    <property type="match status" value="1"/>
</dbReference>
<dbReference type="FunFam" id="3.40.50.300:FF:000175">
    <property type="entry name" value="ATP-dependent zinc metalloprotease FTSH 4"/>
    <property type="match status" value="1"/>
</dbReference>
<proteinExistence type="inferred from homology"/>
<comment type="similarity">
    <text evidence="4">In the N-terminal section; belongs to the AAA ATPase family.</text>
</comment>
<dbReference type="Gene3D" id="1.10.8.60">
    <property type="match status" value="1"/>
</dbReference>
<dbReference type="CDD" id="cd19501">
    <property type="entry name" value="RecA-like_FtsH"/>
    <property type="match status" value="1"/>
</dbReference>
<dbReference type="InterPro" id="IPR003593">
    <property type="entry name" value="AAA+_ATPase"/>
</dbReference>
<dbReference type="Pfam" id="PF00004">
    <property type="entry name" value="AAA"/>
    <property type="match status" value="1"/>
</dbReference>
<evidence type="ECO:0000256" key="6">
    <source>
        <dbReference type="ARBA" id="ARBA00022723"/>
    </source>
</evidence>
<dbReference type="InterPro" id="IPR003959">
    <property type="entry name" value="ATPase_AAA_core"/>
</dbReference>
<evidence type="ECO:0000256" key="14">
    <source>
        <dbReference type="SAM" id="Phobius"/>
    </source>
</evidence>
<evidence type="ECO:0000256" key="3">
    <source>
        <dbReference type="ARBA" id="ARBA00010044"/>
    </source>
</evidence>
<keyword evidence="7" id="KW-0547">Nucleotide-binding</keyword>
<dbReference type="InterPro" id="IPR027417">
    <property type="entry name" value="P-loop_NTPase"/>
</dbReference>
<name>A0AAV0BDN2_PHAPC</name>
<feature type="compositionally biased region" description="Basic and acidic residues" evidence="13">
    <location>
        <begin position="94"/>
        <end position="105"/>
    </location>
</feature>
<dbReference type="PANTHER" id="PTHR23076">
    <property type="entry name" value="METALLOPROTEASE M41 FTSH"/>
    <property type="match status" value="1"/>
</dbReference>
<evidence type="ECO:0000256" key="8">
    <source>
        <dbReference type="ARBA" id="ARBA00022801"/>
    </source>
</evidence>
<accession>A0AAV0BDN2</accession>
<evidence type="ECO:0000256" key="9">
    <source>
        <dbReference type="ARBA" id="ARBA00022833"/>
    </source>
</evidence>
<sequence>MTISGCCTRPQLLSLATRRRLASNNHSELTKASTSIRHFTRGNCYGLQLSKNLYFALDPARSTRPYTSLIVTTHSSSRSYATDPNSSDVQELSKASKDSDGSQKSIKGHEIFDTLALTKLAQSGTPQDLIKLKERIDCALNTSPTSLSQSQEESIKKLLNSALIWKAYLQAVISQSDGDRQSSIADLSESLRLKNESRQRFLNQRDSPGVNQSDVDKNLSSNSRQSDGALGRFLASYRLNPSSLVSAIFNRSGTRATLQSYRSSDLHAANQEAIAAGRTMSSPSTEGNTSPRSSFESSKDPEMAGTIKVIVEEYKGNPVLRALRFLGVTLVYSLIMLTLLSLVMDSSGLLKATSPTGGPTEFKPQGQKTFTFGDVHGCDEAKEELKEVVDFLKDPLRFARLGGRLPRGVLLTGPPGTGKTLLARAVAGEAGVQFFIASGSEFDEMYVGVGARRIRELFAAARKAAPAIIFIDELDAIGGKRSPKDQHYIKQTLNQLLVELDGFQQSEGVILMAATNFPSSLDKALTRPGRFDRHVAVPLPDARGRIQILRHHAKNVTVDPALDLSFVARSTPGFSGADLQNLVNQAAVKASREGALSVNAHHFDWARDRIMMGAENKSYITTPEQKRLTAYHEAGHALVSMYTPGATPLHKVTCLRRGHALGVTHFLPEMDKVSETYRECIARLDVGMGGRAAEEILMGKENVTSGASSDIDSVTLVATAMIREMGFSTKLGPRAYRTDDQLAPETLAMIDAEVTEMIEAAEKRALRLLLDKRDELDRLAQALVEYETLSAEEAWRVVKGLSIERTAV</sequence>
<dbReference type="GO" id="GO:0016887">
    <property type="term" value="F:ATP hydrolysis activity"/>
    <property type="evidence" value="ECO:0007669"/>
    <property type="project" value="InterPro"/>
</dbReference>
<dbReference type="InterPro" id="IPR037219">
    <property type="entry name" value="Peptidase_M41-like"/>
</dbReference>
<dbReference type="SUPFAM" id="SSF140990">
    <property type="entry name" value="FtsH protease domain-like"/>
    <property type="match status" value="1"/>
</dbReference>
<dbReference type="FunFam" id="1.10.8.60:FF:000001">
    <property type="entry name" value="ATP-dependent zinc metalloprotease FtsH"/>
    <property type="match status" value="1"/>
</dbReference>
<dbReference type="GO" id="GO:0004222">
    <property type="term" value="F:metalloendopeptidase activity"/>
    <property type="evidence" value="ECO:0007669"/>
    <property type="project" value="InterPro"/>
</dbReference>
<feature type="region of interest" description="Disordered" evidence="13">
    <location>
        <begin position="276"/>
        <end position="300"/>
    </location>
</feature>
<dbReference type="InterPro" id="IPR000642">
    <property type="entry name" value="Peptidase_M41"/>
</dbReference>
<dbReference type="Gene3D" id="1.20.58.760">
    <property type="entry name" value="Peptidase M41"/>
    <property type="match status" value="1"/>
</dbReference>
<evidence type="ECO:0000256" key="5">
    <source>
        <dbReference type="ARBA" id="ARBA00022670"/>
    </source>
</evidence>
<keyword evidence="14" id="KW-1133">Transmembrane helix</keyword>
<dbReference type="InterPro" id="IPR003960">
    <property type="entry name" value="ATPase_AAA_CS"/>
</dbReference>
<dbReference type="GO" id="GO:0005524">
    <property type="term" value="F:ATP binding"/>
    <property type="evidence" value="ECO:0007669"/>
    <property type="project" value="UniProtKB-KW"/>
</dbReference>
<evidence type="ECO:0000313" key="17">
    <source>
        <dbReference type="Proteomes" id="UP001153365"/>
    </source>
</evidence>
<keyword evidence="6" id="KW-0479">Metal-binding</keyword>
<feature type="region of interest" description="Disordered" evidence="13">
    <location>
        <begin position="77"/>
        <end position="105"/>
    </location>
</feature>
<feature type="compositionally biased region" description="Polar residues" evidence="13">
    <location>
        <begin position="279"/>
        <end position="296"/>
    </location>
</feature>
<dbReference type="GO" id="GO:0046872">
    <property type="term" value="F:metal ion binding"/>
    <property type="evidence" value="ECO:0007669"/>
    <property type="project" value="UniProtKB-KW"/>
</dbReference>
<keyword evidence="5" id="KW-0645">Protease</keyword>
<evidence type="ECO:0000313" key="16">
    <source>
        <dbReference type="EMBL" id="CAH7684990.1"/>
    </source>
</evidence>
<keyword evidence="17" id="KW-1185">Reference proteome</keyword>
<comment type="caution">
    <text evidence="16">The sequence shown here is derived from an EMBL/GenBank/DDBJ whole genome shotgun (WGS) entry which is preliminary data.</text>
</comment>
<feature type="transmembrane region" description="Helical" evidence="14">
    <location>
        <begin position="325"/>
        <end position="344"/>
    </location>
</feature>
<gene>
    <name evidence="16" type="ORF">PPACK8108_LOCUS19448</name>
</gene>
<dbReference type="InterPro" id="IPR041569">
    <property type="entry name" value="AAA_lid_3"/>
</dbReference>
<evidence type="ECO:0000256" key="10">
    <source>
        <dbReference type="ARBA" id="ARBA00022840"/>
    </source>
</evidence>
<dbReference type="GO" id="GO:0006515">
    <property type="term" value="P:protein quality control for misfolded or incompletely synthesized proteins"/>
    <property type="evidence" value="ECO:0007669"/>
    <property type="project" value="TreeGrafter"/>
</dbReference>
<dbReference type="GO" id="GO:0007005">
    <property type="term" value="P:mitochondrion organization"/>
    <property type="evidence" value="ECO:0007669"/>
    <property type="project" value="TreeGrafter"/>
</dbReference>
<dbReference type="PROSITE" id="PS00674">
    <property type="entry name" value="AAA"/>
    <property type="match status" value="1"/>
</dbReference>
<reference evidence="16" key="1">
    <citation type="submission" date="2022-06" db="EMBL/GenBank/DDBJ databases">
        <authorList>
            <consortium name="SYNGENTA / RWTH Aachen University"/>
        </authorList>
    </citation>
    <scope>NUCLEOTIDE SEQUENCE</scope>
</reference>
<dbReference type="SMART" id="SM00382">
    <property type="entry name" value="AAA"/>
    <property type="match status" value="1"/>
</dbReference>
<evidence type="ECO:0000256" key="13">
    <source>
        <dbReference type="SAM" id="MobiDB-lite"/>
    </source>
</evidence>
<evidence type="ECO:0000256" key="4">
    <source>
        <dbReference type="ARBA" id="ARBA00010550"/>
    </source>
</evidence>
<keyword evidence="10" id="KW-0067">ATP-binding</keyword>
<evidence type="ECO:0000256" key="11">
    <source>
        <dbReference type="ARBA" id="ARBA00023049"/>
    </source>
</evidence>
<evidence type="ECO:0000259" key="15">
    <source>
        <dbReference type="SMART" id="SM00382"/>
    </source>
</evidence>
<dbReference type="FunFam" id="1.20.58.760:FF:000001">
    <property type="entry name" value="ATP-dependent zinc metalloprotease FtsH"/>
    <property type="match status" value="1"/>
</dbReference>
<dbReference type="Proteomes" id="UP001153365">
    <property type="component" value="Unassembled WGS sequence"/>
</dbReference>
<evidence type="ECO:0000256" key="2">
    <source>
        <dbReference type="ARBA" id="ARBA00004370"/>
    </source>
</evidence>
<dbReference type="EMBL" id="CALTRL010005699">
    <property type="protein sequence ID" value="CAH7684990.1"/>
    <property type="molecule type" value="Genomic_DNA"/>
</dbReference>
<evidence type="ECO:0000256" key="7">
    <source>
        <dbReference type="ARBA" id="ARBA00022741"/>
    </source>
</evidence>
<dbReference type="GO" id="GO:0004176">
    <property type="term" value="F:ATP-dependent peptidase activity"/>
    <property type="evidence" value="ECO:0007669"/>
    <property type="project" value="InterPro"/>
</dbReference>
<feature type="region of interest" description="Disordered" evidence="13">
    <location>
        <begin position="198"/>
        <end position="224"/>
    </location>
</feature>
<feature type="compositionally biased region" description="Polar residues" evidence="13">
    <location>
        <begin position="200"/>
        <end position="224"/>
    </location>
</feature>
<dbReference type="SUPFAM" id="SSF52540">
    <property type="entry name" value="P-loop containing nucleoside triphosphate hydrolases"/>
    <property type="match status" value="1"/>
</dbReference>
<feature type="compositionally biased region" description="Polar residues" evidence="13">
    <location>
        <begin position="77"/>
        <end position="90"/>
    </location>
</feature>
<dbReference type="Pfam" id="PF01434">
    <property type="entry name" value="Peptidase_M41"/>
    <property type="match status" value="1"/>
</dbReference>
<feature type="domain" description="AAA+ ATPase" evidence="15">
    <location>
        <begin position="405"/>
        <end position="541"/>
    </location>
</feature>
<dbReference type="InterPro" id="IPR005936">
    <property type="entry name" value="FtsH"/>
</dbReference>
<dbReference type="AlphaFoldDB" id="A0AAV0BDN2"/>